<reference evidence="7 8" key="1">
    <citation type="submission" date="2016-10" db="EMBL/GenBank/DDBJ databases">
        <authorList>
            <person name="de Groot N.N."/>
        </authorList>
    </citation>
    <scope>NUCLEOTIDE SEQUENCE [LARGE SCALE GENOMIC DNA]</scope>
    <source>
        <strain evidence="7 8">CGMCC 1.11030</strain>
    </source>
</reference>
<evidence type="ECO:0000256" key="2">
    <source>
        <dbReference type="ARBA" id="ARBA00022723"/>
    </source>
</evidence>
<keyword evidence="7" id="KW-0031">Aminopeptidase</keyword>
<evidence type="ECO:0000259" key="6">
    <source>
        <dbReference type="Pfam" id="PF16188"/>
    </source>
</evidence>
<dbReference type="InterPro" id="IPR036005">
    <property type="entry name" value="Creatinase/aminopeptidase-like"/>
</dbReference>
<feature type="domain" description="Peptidase M24 C-terminal" evidence="6">
    <location>
        <begin position="540"/>
        <end position="601"/>
    </location>
</feature>
<organism evidence="7 8">
    <name type="scientific">Albimonas pacifica</name>
    <dbReference type="NCBI Taxonomy" id="1114924"/>
    <lineage>
        <taxon>Bacteria</taxon>
        <taxon>Pseudomonadati</taxon>
        <taxon>Pseudomonadota</taxon>
        <taxon>Alphaproteobacteria</taxon>
        <taxon>Rhodobacterales</taxon>
        <taxon>Paracoccaceae</taxon>
        <taxon>Albimonas</taxon>
    </lineage>
</organism>
<dbReference type="InterPro" id="IPR000587">
    <property type="entry name" value="Creatinase_N"/>
</dbReference>
<dbReference type="FunFam" id="3.90.230.10:FF:000009">
    <property type="entry name" value="xaa-Pro aminopeptidase 2"/>
    <property type="match status" value="1"/>
</dbReference>
<dbReference type="PANTHER" id="PTHR43763">
    <property type="entry name" value="XAA-PRO AMINOPEPTIDASE 1"/>
    <property type="match status" value="1"/>
</dbReference>
<dbReference type="GO" id="GO:0046872">
    <property type="term" value="F:metal ion binding"/>
    <property type="evidence" value="ECO:0007669"/>
    <property type="project" value="UniProtKB-KW"/>
</dbReference>
<dbReference type="SUPFAM" id="SSF55920">
    <property type="entry name" value="Creatinase/aminopeptidase"/>
    <property type="match status" value="1"/>
</dbReference>
<protein>
    <submittedName>
        <fullName evidence="7">Xaa-Pro aminopeptidase</fullName>
    </submittedName>
</protein>
<comment type="similarity">
    <text evidence="1">Belongs to the peptidase M24B family.</text>
</comment>
<dbReference type="InterPro" id="IPR033740">
    <property type="entry name" value="Pept_M24B"/>
</dbReference>
<keyword evidence="7" id="KW-0645">Protease</keyword>
<dbReference type="Pfam" id="PF16188">
    <property type="entry name" value="Peptidase_M24_C"/>
    <property type="match status" value="1"/>
</dbReference>
<evidence type="ECO:0000259" key="5">
    <source>
        <dbReference type="Pfam" id="PF01321"/>
    </source>
</evidence>
<dbReference type="SUPFAM" id="SSF53092">
    <property type="entry name" value="Creatinase/prolidase N-terminal domain"/>
    <property type="match status" value="1"/>
</dbReference>
<feature type="domain" description="Peptidase M24" evidence="4">
    <location>
        <begin position="318"/>
        <end position="529"/>
    </location>
</feature>
<proteinExistence type="inferred from homology"/>
<dbReference type="InterPro" id="IPR032416">
    <property type="entry name" value="Peptidase_M24_C"/>
</dbReference>
<sequence length="603" mass="64119">MFQSFETQGNRAAGPARLAALRERMAAQGVHGFLVPRGDAHMGETVAARDQRLSWLTGFTGSAGTCAVLVDRAALFIDGRYTIQAREQVDPAFERVAIEKTPLSAWLKTALRPGQRLAYDPWLHGREQVEALERACAEAGAELAPTANLVDAAWPDQPGPPMGALSVHPDALAGEPSAAKRARLGRELAEAARDAAVLTLPDSLAWLLNVRGSDVTRMPAPHAFGLLRADGTATLFVAAAKLTDPVRRHLGNAVEIAAPEALGPALDALAGRTILLDRATCPVWIAHRLEAAGARIDWGQDPCILPKARKNAAELAGARAAHLRDGAALVRFLRWVDETAPTGAMTEIAAVEKLESLRAETGELRDISFDTICGAGPNGAIVHYRVTRDTDRTLVPGELLLVDSGAQYPDGTTDVTRTMATGPAPEGAARAFTLVLKGMIAIAMARWPAGLAGRDIDALARQALWKGGLDYDHGTGHGVGAYLGVHEGPASISRRGLVPLEPGMILSDEPGCYREGEWGIRLEILVAVTPPAVPEGGEREMLGFETLTLAPLDRRLIVPALLDPPERAWLDAYHARVAEALTPLLPDPADRDWLAAACAPLAD</sequence>
<dbReference type="RefSeq" id="WP_092860526.1">
    <property type="nucleotide sequence ID" value="NZ_FOQH01000006.1"/>
</dbReference>
<keyword evidence="2" id="KW-0479">Metal-binding</keyword>
<gene>
    <name evidence="7" type="ORF">SAMN05216258_106173</name>
</gene>
<dbReference type="InterPro" id="IPR050422">
    <property type="entry name" value="X-Pro_aminopeptidase_P"/>
</dbReference>
<dbReference type="InterPro" id="IPR000994">
    <property type="entry name" value="Pept_M24"/>
</dbReference>
<dbReference type="Gene3D" id="3.90.230.10">
    <property type="entry name" value="Creatinase/methionine aminopeptidase superfamily"/>
    <property type="match status" value="1"/>
</dbReference>
<accession>A0A1I3HTX9</accession>
<dbReference type="InterPro" id="IPR029149">
    <property type="entry name" value="Creatin/AminoP/Spt16_N"/>
</dbReference>
<dbReference type="EMBL" id="FOQH01000006">
    <property type="protein sequence ID" value="SFI39185.1"/>
    <property type="molecule type" value="Genomic_DNA"/>
</dbReference>
<dbReference type="STRING" id="1114924.SAMN05216258_106173"/>
<dbReference type="Pfam" id="PF16189">
    <property type="entry name" value="Creatinase_N_2"/>
    <property type="match status" value="1"/>
</dbReference>
<dbReference type="PANTHER" id="PTHR43763:SF6">
    <property type="entry name" value="XAA-PRO AMINOPEPTIDASE 1"/>
    <property type="match status" value="1"/>
</dbReference>
<dbReference type="AlphaFoldDB" id="A0A1I3HTX9"/>
<evidence type="ECO:0000313" key="8">
    <source>
        <dbReference type="Proteomes" id="UP000199377"/>
    </source>
</evidence>
<evidence type="ECO:0000256" key="1">
    <source>
        <dbReference type="ARBA" id="ARBA00008766"/>
    </source>
</evidence>
<keyword evidence="3" id="KW-0378">Hydrolase</keyword>
<dbReference type="Proteomes" id="UP000199377">
    <property type="component" value="Unassembled WGS sequence"/>
</dbReference>
<feature type="domain" description="Creatinase N-terminal" evidence="5">
    <location>
        <begin position="17"/>
        <end position="152"/>
    </location>
</feature>
<dbReference type="GO" id="GO:0005737">
    <property type="term" value="C:cytoplasm"/>
    <property type="evidence" value="ECO:0007669"/>
    <property type="project" value="UniProtKB-ARBA"/>
</dbReference>
<evidence type="ECO:0000313" key="7">
    <source>
        <dbReference type="EMBL" id="SFI39185.1"/>
    </source>
</evidence>
<dbReference type="GO" id="GO:0070006">
    <property type="term" value="F:metalloaminopeptidase activity"/>
    <property type="evidence" value="ECO:0007669"/>
    <property type="project" value="InterPro"/>
</dbReference>
<dbReference type="OrthoDB" id="9806388at2"/>
<name>A0A1I3HTX9_9RHOB</name>
<keyword evidence="8" id="KW-1185">Reference proteome</keyword>
<dbReference type="CDD" id="cd01085">
    <property type="entry name" value="APP"/>
    <property type="match status" value="1"/>
</dbReference>
<dbReference type="Pfam" id="PF00557">
    <property type="entry name" value="Peptidase_M24"/>
    <property type="match status" value="1"/>
</dbReference>
<evidence type="ECO:0000256" key="3">
    <source>
        <dbReference type="ARBA" id="ARBA00022801"/>
    </source>
</evidence>
<dbReference type="Gene3D" id="3.40.350.10">
    <property type="entry name" value="Creatinase/prolidase N-terminal domain"/>
    <property type="match status" value="2"/>
</dbReference>
<dbReference type="Pfam" id="PF01321">
    <property type="entry name" value="Creatinase_N"/>
    <property type="match status" value="1"/>
</dbReference>
<evidence type="ECO:0000259" key="4">
    <source>
        <dbReference type="Pfam" id="PF00557"/>
    </source>
</evidence>